<dbReference type="GO" id="GO:0005829">
    <property type="term" value="C:cytosol"/>
    <property type="evidence" value="ECO:0007669"/>
    <property type="project" value="TreeGrafter"/>
</dbReference>
<evidence type="ECO:0000256" key="1">
    <source>
        <dbReference type="SAM" id="MobiDB-lite"/>
    </source>
</evidence>
<dbReference type="GO" id="GO:0008494">
    <property type="term" value="F:translation activator activity"/>
    <property type="evidence" value="ECO:0007669"/>
    <property type="project" value="TreeGrafter"/>
</dbReference>
<organism evidence="2 3">
    <name type="scientific">Dermatophagoides farinae</name>
    <name type="common">American house dust mite</name>
    <dbReference type="NCBI Taxonomy" id="6954"/>
    <lineage>
        <taxon>Eukaryota</taxon>
        <taxon>Metazoa</taxon>
        <taxon>Ecdysozoa</taxon>
        <taxon>Arthropoda</taxon>
        <taxon>Chelicerata</taxon>
        <taxon>Arachnida</taxon>
        <taxon>Acari</taxon>
        <taxon>Acariformes</taxon>
        <taxon>Sarcoptiformes</taxon>
        <taxon>Astigmata</taxon>
        <taxon>Psoroptidia</taxon>
        <taxon>Analgoidea</taxon>
        <taxon>Pyroglyphidae</taxon>
        <taxon>Dermatophagoidinae</taxon>
        <taxon>Dermatophagoides</taxon>
    </lineage>
</organism>
<dbReference type="InterPro" id="IPR051367">
    <property type="entry name" value="mRNA_TranslReg/HistoneTransl"/>
</dbReference>
<dbReference type="Proteomes" id="UP000790347">
    <property type="component" value="Unassembled WGS sequence"/>
</dbReference>
<evidence type="ECO:0000313" key="3">
    <source>
        <dbReference type="Proteomes" id="UP000790347"/>
    </source>
</evidence>
<comment type="caution">
    <text evidence="2">The sequence shown here is derived from an EMBL/GenBank/DDBJ whole genome shotgun (WGS) entry which is preliminary data.</text>
</comment>
<reference evidence="2" key="2">
    <citation type="journal article" date="2022" name="Res Sq">
        <title>Comparative Genomics Reveals Insights into the Divergent Evolution of Astigmatic Mites and Household Pest Adaptations.</title>
        <authorList>
            <person name="Xiong Q."/>
            <person name="Wan A.T.-Y."/>
            <person name="Liu X.-Y."/>
            <person name="Fung C.S.-H."/>
            <person name="Xiao X."/>
            <person name="Malainual N."/>
            <person name="Hou J."/>
            <person name="Wang L."/>
            <person name="Wang M."/>
            <person name="Yang K."/>
            <person name="Cui Y."/>
            <person name="Leung E."/>
            <person name="Nong W."/>
            <person name="Shin S.-K."/>
            <person name="Au S."/>
            <person name="Jeong K.Y."/>
            <person name="Chew F.T."/>
            <person name="Hui J."/>
            <person name="Leung T.F."/>
            <person name="Tungtrongchitr A."/>
            <person name="Zhong N."/>
            <person name="Liu Z."/>
            <person name="Tsui S."/>
        </authorList>
    </citation>
    <scope>NUCLEOTIDE SEQUENCE</scope>
    <source>
        <strain evidence="2">Derf</strain>
        <tissue evidence="2">Whole organism</tissue>
    </source>
</reference>
<dbReference type="EMBL" id="ASGP02000002">
    <property type="protein sequence ID" value="KAH9522725.1"/>
    <property type="molecule type" value="Genomic_DNA"/>
</dbReference>
<proteinExistence type="predicted"/>
<dbReference type="SUPFAM" id="SSF48371">
    <property type="entry name" value="ARM repeat"/>
    <property type="match status" value="2"/>
</dbReference>
<evidence type="ECO:0000313" key="2">
    <source>
        <dbReference type="EMBL" id="KAH9522725.1"/>
    </source>
</evidence>
<feature type="compositionally biased region" description="Acidic residues" evidence="1">
    <location>
        <begin position="278"/>
        <end position="320"/>
    </location>
</feature>
<sequence length="497" mass="56385">MSNNNNLNVKQKKKNQPKYQKPSQPIYRPPSARIESSMSGPNLSSSSFMSTGGTQVGLYNSVGGNHPSDIFLIKQPSTSFGNVISNVFPIRGVLKRSKSFGNNNNNNNISNNNRSKNTNSDTINKSKYHYLNDSMAGAFFITLESISKENITIIKQALNQQTCKTITMTQLLQIIRILCNKVLDKSNNASIVAKVCLEIHHNQQLNMIHLSDHKYLFLESLANCLREWFNERDKLRFTTGGARRWTNYITFLMEIYINLKESIVKDLEMNKFYLSDSNDDDDDDYDDDDDDDDDDDVNRSSDDEDVENVANIDNDDDLDDFSNGQNQNNDQQSSATNDSSQADSSSCKSGSSERFCTTTTSNVKKTSSTNSIEMKIINSLLAKQQKQFANLLFDSFQVILINPNSTPAEIECMQIVFRRCGKYLDEDNPSRIKALIFLIRDILLNCSAINQFVNAHNNNSLNSSISKNLLEIIELYSSGWQFDQSQQIYYFPYTKID</sequence>
<protein>
    <submittedName>
        <fullName evidence="2">RNA binding</fullName>
    </submittedName>
</protein>
<dbReference type="AlphaFoldDB" id="A0A922I786"/>
<dbReference type="Gene3D" id="1.25.40.180">
    <property type="match status" value="2"/>
</dbReference>
<keyword evidence="3" id="KW-1185">Reference proteome</keyword>
<feature type="region of interest" description="Disordered" evidence="1">
    <location>
        <begin position="1"/>
        <end position="47"/>
    </location>
</feature>
<dbReference type="InterPro" id="IPR016024">
    <property type="entry name" value="ARM-type_fold"/>
</dbReference>
<gene>
    <name evidence="2" type="primary">MIF4GD</name>
    <name evidence="2" type="ORF">DERF_006288</name>
</gene>
<name>A0A922I786_DERFA</name>
<feature type="region of interest" description="Disordered" evidence="1">
    <location>
        <begin position="278"/>
        <end position="360"/>
    </location>
</feature>
<reference evidence="2" key="1">
    <citation type="submission" date="2013-05" db="EMBL/GenBank/DDBJ databases">
        <authorList>
            <person name="Yim A.K.Y."/>
            <person name="Chan T.F."/>
            <person name="Ji K.M."/>
            <person name="Liu X.Y."/>
            <person name="Zhou J.W."/>
            <person name="Li R.Q."/>
            <person name="Yang K.Y."/>
            <person name="Li J."/>
            <person name="Li M."/>
            <person name="Law P.T.W."/>
            <person name="Wu Y.L."/>
            <person name="Cai Z.L."/>
            <person name="Qin H."/>
            <person name="Bao Y."/>
            <person name="Leung R.K.K."/>
            <person name="Ng P.K.S."/>
            <person name="Zou J."/>
            <person name="Zhong X.J."/>
            <person name="Ran P.X."/>
            <person name="Zhong N.S."/>
            <person name="Liu Z.G."/>
            <person name="Tsui S.K.W."/>
        </authorList>
    </citation>
    <scope>NUCLEOTIDE SEQUENCE</scope>
    <source>
        <strain evidence="2">Derf</strain>
        <tissue evidence="2">Whole organism</tissue>
    </source>
</reference>
<dbReference type="PANTHER" id="PTHR23254">
    <property type="entry name" value="EIF4G DOMAIN PROTEIN"/>
    <property type="match status" value="1"/>
</dbReference>
<dbReference type="GO" id="GO:0006446">
    <property type="term" value="P:regulation of translational initiation"/>
    <property type="evidence" value="ECO:0007669"/>
    <property type="project" value="TreeGrafter"/>
</dbReference>
<feature type="compositionally biased region" description="Low complexity" evidence="1">
    <location>
        <begin position="36"/>
        <end position="47"/>
    </location>
</feature>
<feature type="compositionally biased region" description="Low complexity" evidence="1">
    <location>
        <begin position="321"/>
        <end position="360"/>
    </location>
</feature>
<accession>A0A922I786</accession>
<dbReference type="PANTHER" id="PTHR23254:SF16">
    <property type="entry name" value="CBP80_20-DEPENDENT TRANSLATION INITIATION FACTOR"/>
    <property type="match status" value="1"/>
</dbReference>
<feature type="region of interest" description="Disordered" evidence="1">
    <location>
        <begin position="99"/>
        <end position="121"/>
    </location>
</feature>
<feature type="compositionally biased region" description="Low complexity" evidence="1">
    <location>
        <begin position="102"/>
        <end position="120"/>
    </location>
</feature>